<proteinExistence type="inferred from homology"/>
<dbReference type="AlphaFoldDB" id="A0A2H0C304"/>
<organism evidence="5 6">
    <name type="scientific">Candidatus Roizmanbacteria bacterium CG22_combo_CG10-13_8_21_14_all_33_16</name>
    <dbReference type="NCBI Taxonomy" id="1974859"/>
    <lineage>
        <taxon>Bacteria</taxon>
        <taxon>Candidatus Roizmaniibacteriota</taxon>
    </lineage>
</organism>
<keyword evidence="3" id="KW-0687">Ribonucleoprotein</keyword>
<gene>
    <name evidence="5" type="primary">rpmF</name>
    <name evidence="5" type="ORF">COW96_03385</name>
</gene>
<dbReference type="GO" id="GO:0003735">
    <property type="term" value="F:structural constituent of ribosome"/>
    <property type="evidence" value="ECO:0007669"/>
    <property type="project" value="InterPro"/>
</dbReference>
<sequence>MQDRQKLQPQLVVCKHCMKKKLPHQICKACKK</sequence>
<comment type="similarity">
    <text evidence="1">Belongs to the bacterial ribosomal protein bL32 family.</text>
</comment>
<accession>A0A2H0C304</accession>
<evidence type="ECO:0000256" key="3">
    <source>
        <dbReference type="ARBA" id="ARBA00023274"/>
    </source>
</evidence>
<comment type="caution">
    <text evidence="5">The sequence shown here is derived from an EMBL/GenBank/DDBJ whole genome shotgun (WGS) entry which is preliminary data.</text>
</comment>
<dbReference type="GO" id="GO:0015934">
    <property type="term" value="C:large ribosomal subunit"/>
    <property type="evidence" value="ECO:0007669"/>
    <property type="project" value="InterPro"/>
</dbReference>
<evidence type="ECO:0000256" key="2">
    <source>
        <dbReference type="ARBA" id="ARBA00022980"/>
    </source>
</evidence>
<evidence type="ECO:0000256" key="1">
    <source>
        <dbReference type="ARBA" id="ARBA00008560"/>
    </source>
</evidence>
<evidence type="ECO:0000313" key="5">
    <source>
        <dbReference type="EMBL" id="PIP64284.1"/>
    </source>
</evidence>
<dbReference type="Proteomes" id="UP000230802">
    <property type="component" value="Unassembled WGS sequence"/>
</dbReference>
<evidence type="ECO:0000313" key="6">
    <source>
        <dbReference type="Proteomes" id="UP000230802"/>
    </source>
</evidence>
<name>A0A2H0C304_9BACT</name>
<dbReference type="InterPro" id="IPR002677">
    <property type="entry name" value="Ribosomal_bL32"/>
</dbReference>
<dbReference type="EMBL" id="PCTD01000151">
    <property type="protein sequence ID" value="PIP64284.1"/>
    <property type="molecule type" value="Genomic_DNA"/>
</dbReference>
<dbReference type="Pfam" id="PF01783">
    <property type="entry name" value="Ribosomal_L32p"/>
    <property type="match status" value="1"/>
</dbReference>
<reference evidence="5 6" key="1">
    <citation type="submission" date="2017-09" db="EMBL/GenBank/DDBJ databases">
        <title>Depth-based differentiation of microbial function through sediment-hosted aquifers and enrichment of novel symbionts in the deep terrestrial subsurface.</title>
        <authorList>
            <person name="Probst A.J."/>
            <person name="Ladd B."/>
            <person name="Jarett J.K."/>
            <person name="Geller-Mcgrath D.E."/>
            <person name="Sieber C.M."/>
            <person name="Emerson J.B."/>
            <person name="Anantharaman K."/>
            <person name="Thomas B.C."/>
            <person name="Malmstrom R."/>
            <person name="Stieglmeier M."/>
            <person name="Klingl A."/>
            <person name="Woyke T."/>
            <person name="Ryan C.M."/>
            <person name="Banfield J.F."/>
        </authorList>
    </citation>
    <scope>NUCLEOTIDE SEQUENCE [LARGE SCALE GENOMIC DNA]</scope>
    <source>
        <strain evidence="5">CG22_combo_CG10-13_8_21_14_all_33_16</strain>
    </source>
</reference>
<evidence type="ECO:0000256" key="4">
    <source>
        <dbReference type="ARBA" id="ARBA00035178"/>
    </source>
</evidence>
<protein>
    <recommendedName>
        <fullName evidence="4">Large ribosomal subunit protein bL32</fullName>
    </recommendedName>
</protein>
<dbReference type="GO" id="GO:0006412">
    <property type="term" value="P:translation"/>
    <property type="evidence" value="ECO:0007669"/>
    <property type="project" value="InterPro"/>
</dbReference>
<dbReference type="NCBIfam" id="TIGR01031">
    <property type="entry name" value="rpmF_bact"/>
    <property type="match status" value="1"/>
</dbReference>
<keyword evidence="2 5" id="KW-0689">Ribosomal protein</keyword>